<evidence type="ECO:0000313" key="3">
    <source>
        <dbReference type="EMBL" id="RLU25972.1"/>
    </source>
</evidence>
<evidence type="ECO:0000259" key="2">
    <source>
        <dbReference type="Pfam" id="PF02953"/>
    </source>
</evidence>
<dbReference type="SUPFAM" id="SSF144122">
    <property type="entry name" value="Tim10-like"/>
    <property type="match status" value="1"/>
</dbReference>
<keyword evidence="1" id="KW-0811">Translocation</keyword>
<comment type="subcellular location">
    <subcellularLocation>
        <location evidence="1">Mitochondrion inner membrane</location>
        <topology evidence="1">Peripheral membrane protein</topology>
        <orientation evidence="1">Intermembrane side</orientation>
    </subcellularLocation>
</comment>
<proteinExistence type="inferred from homology"/>
<dbReference type="OrthoDB" id="344165at2759"/>
<dbReference type="EMBL" id="QOIP01000002">
    <property type="protein sequence ID" value="RLU25972.1"/>
    <property type="molecule type" value="Genomic_DNA"/>
</dbReference>
<comment type="similarity">
    <text evidence="1">Belongs to the small Tim family.</text>
</comment>
<comment type="domain">
    <text evidence="1">The twin CX3C motif contains 4 conserved Cys residues that form 2 disulfide bonds in the mitochondrial intermembrane space.</text>
</comment>
<comment type="function">
    <text evidence="1">Mitochondrial intermembrane chaperone that participates in the import and insertion of some multi-pass transmembrane proteins into the mitochondrial inner membrane. Also required for the transfer of beta-barrel precursors from the TOM complex to the sorting and assembly machinery (SAM complex) of the outer membrane. Acts as a chaperone-like protein that protects the hydrophobic precursors from aggregation and guide them through the mitochondrial intermembrane space.</text>
</comment>
<keyword evidence="1" id="KW-0143">Chaperone</keyword>
<feature type="domain" description="Tim10-like" evidence="2">
    <location>
        <begin position="20"/>
        <end position="80"/>
    </location>
</feature>
<accession>A0A3L8E099</accession>
<dbReference type="InterPro" id="IPR035427">
    <property type="entry name" value="Tim10-like_dom_sf"/>
</dbReference>
<reference evidence="3 4" key="1">
    <citation type="journal article" date="2018" name="Genome Res.">
        <title>The genomic architecture and molecular evolution of ant odorant receptors.</title>
        <authorList>
            <person name="McKenzie S.K."/>
            <person name="Kronauer D.J.C."/>
        </authorList>
    </citation>
    <scope>NUCLEOTIDE SEQUENCE [LARGE SCALE GENOMIC DNA]</scope>
    <source>
        <strain evidence="3">Clonal line C1</strain>
    </source>
</reference>
<dbReference type="Pfam" id="PF02953">
    <property type="entry name" value="zf-Tim10_DDP"/>
    <property type="match status" value="1"/>
</dbReference>
<dbReference type="InterPro" id="IPR004217">
    <property type="entry name" value="Tim10-like"/>
</dbReference>
<keyword evidence="1" id="KW-0813">Transport</keyword>
<comment type="subunit">
    <text evidence="1">Heterohexamer.</text>
</comment>
<evidence type="ECO:0000256" key="1">
    <source>
        <dbReference type="RuleBase" id="RU367043"/>
    </source>
</evidence>
<dbReference type="GO" id="GO:0005743">
    <property type="term" value="C:mitochondrial inner membrane"/>
    <property type="evidence" value="ECO:0007669"/>
    <property type="project" value="UniProtKB-SubCell"/>
</dbReference>
<keyword evidence="1" id="KW-1015">Disulfide bond</keyword>
<dbReference type="GO" id="GO:0015031">
    <property type="term" value="P:protein transport"/>
    <property type="evidence" value="ECO:0007669"/>
    <property type="project" value="UniProtKB-KW"/>
</dbReference>
<gene>
    <name evidence="3" type="ORF">DMN91_002135</name>
</gene>
<name>A0A3L8E099_OOCBI</name>
<protein>
    <recommendedName>
        <fullName evidence="1">Mitochondrial import inner membrane translocase subunit</fullName>
    </recommendedName>
</protein>
<keyword evidence="1" id="KW-0472">Membrane</keyword>
<keyword evidence="1" id="KW-0653">Protein transport</keyword>
<organism evidence="3 4">
    <name type="scientific">Ooceraea biroi</name>
    <name type="common">Clonal raider ant</name>
    <name type="synonym">Cerapachys biroi</name>
    <dbReference type="NCBI Taxonomy" id="2015173"/>
    <lineage>
        <taxon>Eukaryota</taxon>
        <taxon>Metazoa</taxon>
        <taxon>Ecdysozoa</taxon>
        <taxon>Arthropoda</taxon>
        <taxon>Hexapoda</taxon>
        <taxon>Insecta</taxon>
        <taxon>Pterygota</taxon>
        <taxon>Neoptera</taxon>
        <taxon>Endopterygota</taxon>
        <taxon>Hymenoptera</taxon>
        <taxon>Apocrita</taxon>
        <taxon>Aculeata</taxon>
        <taxon>Formicoidea</taxon>
        <taxon>Formicidae</taxon>
        <taxon>Dorylinae</taxon>
        <taxon>Ooceraea</taxon>
    </lineage>
</organism>
<dbReference type="AlphaFoldDB" id="A0A3L8E099"/>
<sequence length="94" mass="10838">MSLMDSPNSEIIVDKQLQRFIEAETKKQQFQGLVHELTGICWETCMDKPSPRLEPKVHKCLVNCVERFIDTTNYITNRIERVAANLISEADSLE</sequence>
<dbReference type="Proteomes" id="UP000279307">
    <property type="component" value="Chromosome 2"/>
</dbReference>
<keyword evidence="1" id="KW-0496">Mitochondrion</keyword>
<evidence type="ECO:0000313" key="4">
    <source>
        <dbReference type="Proteomes" id="UP000279307"/>
    </source>
</evidence>
<comment type="caution">
    <text evidence="3">The sequence shown here is derived from an EMBL/GenBank/DDBJ whole genome shotgun (WGS) entry which is preliminary data.</text>
</comment>
<keyword evidence="1" id="KW-0999">Mitochondrion inner membrane</keyword>
<dbReference type="Gene3D" id="1.10.287.810">
    <property type="entry name" value="Mitochondrial import inner membrane translocase subunit tim13 like domains"/>
    <property type="match status" value="1"/>
</dbReference>